<reference evidence="8" key="1">
    <citation type="submission" date="2023-10" db="EMBL/GenBank/DDBJ databases">
        <authorList>
            <person name="Domelevo Entfellner J.-B."/>
        </authorList>
    </citation>
    <scope>NUCLEOTIDE SEQUENCE</scope>
</reference>
<dbReference type="AlphaFoldDB" id="A0AA86W3T9"/>
<proteinExistence type="predicted"/>
<dbReference type="SUPFAM" id="SSF55455">
    <property type="entry name" value="SRF-like"/>
    <property type="match status" value="1"/>
</dbReference>
<dbReference type="PRINTS" id="PR00404">
    <property type="entry name" value="MADSDOMAIN"/>
</dbReference>
<evidence type="ECO:0000259" key="7">
    <source>
        <dbReference type="PROSITE" id="PS50066"/>
    </source>
</evidence>
<dbReference type="EMBL" id="OY731407">
    <property type="protein sequence ID" value="CAJ1977893.1"/>
    <property type="molecule type" value="Genomic_DNA"/>
</dbReference>
<evidence type="ECO:0000256" key="4">
    <source>
        <dbReference type="ARBA" id="ARBA00023163"/>
    </source>
</evidence>
<dbReference type="Proteomes" id="UP001189624">
    <property type="component" value="Chromosome 10"/>
</dbReference>
<dbReference type="Gene3D" id="3.40.1810.10">
    <property type="entry name" value="Transcription factor, MADS-box"/>
    <property type="match status" value="1"/>
</dbReference>
<evidence type="ECO:0000313" key="8">
    <source>
        <dbReference type="EMBL" id="CAJ1977893.1"/>
    </source>
</evidence>
<dbReference type="GO" id="GO:0003677">
    <property type="term" value="F:DNA binding"/>
    <property type="evidence" value="ECO:0007669"/>
    <property type="project" value="UniProtKB-KW"/>
</dbReference>
<dbReference type="InterPro" id="IPR002100">
    <property type="entry name" value="TF_MADSbox"/>
</dbReference>
<dbReference type="SMART" id="SM00432">
    <property type="entry name" value="MADS"/>
    <property type="match status" value="1"/>
</dbReference>
<name>A0AA86W3T9_9FABA</name>
<feature type="domain" description="MADS-box" evidence="7">
    <location>
        <begin position="30"/>
        <end position="78"/>
    </location>
</feature>
<keyword evidence="5" id="KW-0539">Nucleus</keyword>
<evidence type="ECO:0000256" key="1">
    <source>
        <dbReference type="ARBA" id="ARBA00004123"/>
    </source>
</evidence>
<sequence>MPKHLCSDGLENILRQIKILISYYFTIVAMTRKKVKLAYITDVTARKSTYKKRKKGIIKKVSELTILCGIPACAIIASPFDAKPEIWPDPKGAKQVIQRYLDASVIDESKNVNQESFLMQRIAKAQEQLKKLRQENQEKEKTLSMFQYMQGEDLPTDVEVLKELNKLIEKNMKENKIKMDELNRESI</sequence>
<keyword evidence="2" id="KW-0805">Transcription regulation</keyword>
<protein>
    <recommendedName>
        <fullName evidence="7">MADS-box domain-containing protein</fullName>
    </recommendedName>
</protein>
<evidence type="ECO:0000256" key="5">
    <source>
        <dbReference type="ARBA" id="ARBA00023242"/>
    </source>
</evidence>
<dbReference type="GO" id="GO:0046983">
    <property type="term" value="F:protein dimerization activity"/>
    <property type="evidence" value="ECO:0007669"/>
    <property type="project" value="InterPro"/>
</dbReference>
<dbReference type="Pfam" id="PF00319">
    <property type="entry name" value="SRF-TF"/>
    <property type="match status" value="1"/>
</dbReference>
<comment type="subcellular location">
    <subcellularLocation>
        <location evidence="1">Nucleus</location>
    </subcellularLocation>
</comment>
<accession>A0AA86W3T9</accession>
<evidence type="ECO:0000256" key="2">
    <source>
        <dbReference type="ARBA" id="ARBA00023015"/>
    </source>
</evidence>
<dbReference type="FunFam" id="3.40.1810.10:FF:000024">
    <property type="entry name" value="Agamous-like MADS-box protein AGL80"/>
    <property type="match status" value="1"/>
</dbReference>
<keyword evidence="9" id="KW-1185">Reference proteome</keyword>
<dbReference type="InterPro" id="IPR050142">
    <property type="entry name" value="MADS-box/MEF2_TF"/>
</dbReference>
<evidence type="ECO:0000256" key="6">
    <source>
        <dbReference type="SAM" id="Coils"/>
    </source>
</evidence>
<dbReference type="GO" id="GO:0005634">
    <property type="term" value="C:nucleus"/>
    <property type="evidence" value="ECO:0007669"/>
    <property type="project" value="UniProtKB-SubCell"/>
</dbReference>
<evidence type="ECO:0000256" key="3">
    <source>
        <dbReference type="ARBA" id="ARBA00023125"/>
    </source>
</evidence>
<feature type="coiled-coil region" evidence="6">
    <location>
        <begin position="115"/>
        <end position="185"/>
    </location>
</feature>
<gene>
    <name evidence="8" type="ORF">AYBTSS11_LOCUS30064</name>
</gene>
<dbReference type="PROSITE" id="PS50066">
    <property type="entry name" value="MADS_BOX_2"/>
    <property type="match status" value="1"/>
</dbReference>
<keyword evidence="6" id="KW-0175">Coiled coil</keyword>
<keyword evidence="3" id="KW-0238">DNA-binding</keyword>
<dbReference type="InterPro" id="IPR036879">
    <property type="entry name" value="TF_MADSbox_sf"/>
</dbReference>
<dbReference type="Gramene" id="rna-AYBTSS11_LOCUS30064">
    <property type="protein sequence ID" value="CAJ1977893.1"/>
    <property type="gene ID" value="gene-AYBTSS11_LOCUS30064"/>
</dbReference>
<organism evidence="8 9">
    <name type="scientific">Sphenostylis stenocarpa</name>
    <dbReference type="NCBI Taxonomy" id="92480"/>
    <lineage>
        <taxon>Eukaryota</taxon>
        <taxon>Viridiplantae</taxon>
        <taxon>Streptophyta</taxon>
        <taxon>Embryophyta</taxon>
        <taxon>Tracheophyta</taxon>
        <taxon>Spermatophyta</taxon>
        <taxon>Magnoliopsida</taxon>
        <taxon>eudicotyledons</taxon>
        <taxon>Gunneridae</taxon>
        <taxon>Pentapetalae</taxon>
        <taxon>rosids</taxon>
        <taxon>fabids</taxon>
        <taxon>Fabales</taxon>
        <taxon>Fabaceae</taxon>
        <taxon>Papilionoideae</taxon>
        <taxon>50 kb inversion clade</taxon>
        <taxon>NPAAA clade</taxon>
        <taxon>indigoferoid/millettioid clade</taxon>
        <taxon>Phaseoleae</taxon>
        <taxon>Sphenostylis</taxon>
    </lineage>
</organism>
<keyword evidence="4" id="KW-0804">Transcription</keyword>
<dbReference type="PANTHER" id="PTHR48019">
    <property type="entry name" value="SERUM RESPONSE FACTOR HOMOLOG"/>
    <property type="match status" value="1"/>
</dbReference>
<evidence type="ECO:0000313" key="9">
    <source>
        <dbReference type="Proteomes" id="UP001189624"/>
    </source>
</evidence>